<proteinExistence type="inferred from homology"/>
<comment type="function">
    <text evidence="6">Catalyzes the reduction of dTDP-6-deoxy-L-lyxo-4-hexulose to yield dTDP-L-rhamnose.</text>
</comment>
<keyword evidence="6" id="KW-0521">NADP</keyword>
<organism evidence="8 9">
    <name type="scientific">Amoebophilus asiaticus (strain 5a2)</name>
    <dbReference type="NCBI Taxonomy" id="452471"/>
    <lineage>
        <taxon>Bacteria</taxon>
        <taxon>Pseudomonadati</taxon>
        <taxon>Bacteroidota</taxon>
        <taxon>Cytophagia</taxon>
        <taxon>Cytophagales</taxon>
        <taxon>Amoebophilaceae</taxon>
        <taxon>Candidatus Amoebophilus</taxon>
    </lineage>
</organism>
<sequence>MIKVLITGGQGQLAQALAHTQPKHQYLFATYQSKQALDITHIQQVKRYLQNNPINYLINCAAYTQVDHAETDQKRAYTINAIAPGYLANLAQEFNFTLLHISTDYVFEGLLAKPLIEGMTTNPVNYYGKTKLAGEQNILPYNIPAYIIRTSWLFDVLGDNFLTRLLKRSQQEKHIGMVYDQVSSPTYIQDLATTLWKIILQIHENPSLYQPGIYHYANEGVTSRYDLAWTIHKIGNLNCNIIPKHSSDFPGFANRPSYSVLDKEKIKSTFGLTIPHWQESLAYCLHNYRQ</sequence>
<dbReference type="KEGG" id="aas:Aasi_1063"/>
<evidence type="ECO:0000256" key="3">
    <source>
        <dbReference type="ARBA" id="ARBA00012929"/>
    </source>
</evidence>
<dbReference type="EC" id="1.1.1.133" evidence="3 6"/>
<evidence type="ECO:0000256" key="1">
    <source>
        <dbReference type="ARBA" id="ARBA00004781"/>
    </source>
</evidence>
<dbReference type="Gene3D" id="3.90.25.10">
    <property type="entry name" value="UDP-galactose 4-epimerase, domain 1"/>
    <property type="match status" value="1"/>
</dbReference>
<gene>
    <name evidence="8" type="ordered locus">Aasi_1063</name>
</gene>
<dbReference type="Gene3D" id="3.40.50.720">
    <property type="entry name" value="NAD(P)-binding Rossmann-like Domain"/>
    <property type="match status" value="1"/>
</dbReference>
<protein>
    <recommendedName>
        <fullName evidence="4 6">dTDP-4-dehydrorhamnose reductase</fullName>
        <ecNumber evidence="3 6">1.1.1.133</ecNumber>
    </recommendedName>
</protein>
<dbReference type="HOGENOM" id="CLU_045518_1_2_10"/>
<dbReference type="NCBIfam" id="TIGR01214">
    <property type="entry name" value="rmlD"/>
    <property type="match status" value="1"/>
</dbReference>
<feature type="domain" description="RmlD-like substrate binding" evidence="7">
    <location>
        <begin position="3"/>
        <end position="289"/>
    </location>
</feature>
<comment type="pathway">
    <text evidence="1 6">Carbohydrate biosynthesis; dTDP-L-rhamnose biosynthesis.</text>
</comment>
<dbReference type="AlphaFoldDB" id="B3ET56"/>
<dbReference type="InterPro" id="IPR029903">
    <property type="entry name" value="RmlD-like-bd"/>
</dbReference>
<dbReference type="SUPFAM" id="SSF51735">
    <property type="entry name" value="NAD(P)-binding Rossmann-fold domains"/>
    <property type="match status" value="1"/>
</dbReference>
<dbReference type="OrthoDB" id="9803892at2"/>
<evidence type="ECO:0000313" key="8">
    <source>
        <dbReference type="EMBL" id="ACE06408.1"/>
    </source>
</evidence>
<dbReference type="GO" id="GO:0008831">
    <property type="term" value="F:dTDP-4-dehydrorhamnose reductase activity"/>
    <property type="evidence" value="ECO:0007669"/>
    <property type="project" value="UniProtKB-EC"/>
</dbReference>
<keyword evidence="6" id="KW-0560">Oxidoreductase</keyword>
<evidence type="ECO:0000313" key="9">
    <source>
        <dbReference type="Proteomes" id="UP000001227"/>
    </source>
</evidence>
<evidence type="ECO:0000256" key="4">
    <source>
        <dbReference type="ARBA" id="ARBA00017099"/>
    </source>
</evidence>
<reference evidence="8 9" key="1">
    <citation type="journal article" date="2010" name="J. Bacteriol.">
        <title>The genome of the amoeba symbiont 'Candidatus Amoebophilus asiaticus' reveals common mechanisms for host cell interaction among amoeba-associated bacteria.</title>
        <authorList>
            <person name="Schmitz-Esser S."/>
            <person name="Tischler P."/>
            <person name="Arnold R."/>
            <person name="Montanaro J."/>
            <person name="Wagner M."/>
            <person name="Rattei T."/>
            <person name="Horn M."/>
        </authorList>
    </citation>
    <scope>NUCLEOTIDE SEQUENCE [LARGE SCALE GENOMIC DNA]</scope>
    <source>
        <strain evidence="8 9">5a2</strain>
    </source>
</reference>
<name>B3ET56_AMOA5</name>
<dbReference type="STRING" id="452471.Aasi_1063"/>
<evidence type="ECO:0000256" key="5">
    <source>
        <dbReference type="ARBA" id="ARBA00048200"/>
    </source>
</evidence>
<dbReference type="InterPro" id="IPR036291">
    <property type="entry name" value="NAD(P)-bd_dom_sf"/>
</dbReference>
<dbReference type="Proteomes" id="UP000001227">
    <property type="component" value="Chromosome"/>
</dbReference>
<dbReference type="PANTHER" id="PTHR10491:SF4">
    <property type="entry name" value="METHIONINE ADENOSYLTRANSFERASE 2 SUBUNIT BETA"/>
    <property type="match status" value="1"/>
</dbReference>
<dbReference type="EMBL" id="CP001102">
    <property type="protein sequence ID" value="ACE06408.1"/>
    <property type="molecule type" value="Genomic_DNA"/>
</dbReference>
<dbReference type="eggNOG" id="COG1091">
    <property type="taxonomic scope" value="Bacteria"/>
</dbReference>
<comment type="catalytic activity">
    <reaction evidence="5">
        <text>dTDP-beta-L-rhamnose + NADP(+) = dTDP-4-dehydro-beta-L-rhamnose + NADPH + H(+)</text>
        <dbReference type="Rhea" id="RHEA:21796"/>
        <dbReference type="ChEBI" id="CHEBI:15378"/>
        <dbReference type="ChEBI" id="CHEBI:57510"/>
        <dbReference type="ChEBI" id="CHEBI:57783"/>
        <dbReference type="ChEBI" id="CHEBI:58349"/>
        <dbReference type="ChEBI" id="CHEBI:62830"/>
        <dbReference type="EC" id="1.1.1.133"/>
    </reaction>
</comment>
<dbReference type="PANTHER" id="PTHR10491">
    <property type="entry name" value="DTDP-4-DEHYDRORHAMNOSE REDUCTASE"/>
    <property type="match status" value="1"/>
</dbReference>
<accession>B3ET56</accession>
<dbReference type="Pfam" id="PF04321">
    <property type="entry name" value="RmlD_sub_bind"/>
    <property type="match status" value="1"/>
</dbReference>
<keyword evidence="9" id="KW-1185">Reference proteome</keyword>
<comment type="similarity">
    <text evidence="2 6">Belongs to the dTDP-4-dehydrorhamnose reductase family.</text>
</comment>
<evidence type="ECO:0000256" key="2">
    <source>
        <dbReference type="ARBA" id="ARBA00010944"/>
    </source>
</evidence>
<dbReference type="UniPathway" id="UPA00124"/>
<dbReference type="RefSeq" id="WP_012473167.1">
    <property type="nucleotide sequence ID" value="NC_010830.1"/>
</dbReference>
<evidence type="ECO:0000256" key="6">
    <source>
        <dbReference type="RuleBase" id="RU364082"/>
    </source>
</evidence>
<dbReference type="InterPro" id="IPR005913">
    <property type="entry name" value="dTDP_dehydrorham_reduct"/>
</dbReference>
<dbReference type="CDD" id="cd05254">
    <property type="entry name" value="dTDP_HR_like_SDR_e"/>
    <property type="match status" value="1"/>
</dbReference>
<evidence type="ECO:0000259" key="7">
    <source>
        <dbReference type="Pfam" id="PF04321"/>
    </source>
</evidence>
<dbReference type="GO" id="GO:0019305">
    <property type="term" value="P:dTDP-rhamnose biosynthetic process"/>
    <property type="evidence" value="ECO:0007669"/>
    <property type="project" value="UniProtKB-UniPathway"/>
</dbReference>
<dbReference type="GO" id="GO:0005829">
    <property type="term" value="C:cytosol"/>
    <property type="evidence" value="ECO:0007669"/>
    <property type="project" value="TreeGrafter"/>
</dbReference>